<protein>
    <recommendedName>
        <fullName evidence="3">K Homology domain-containing protein</fullName>
    </recommendedName>
</protein>
<dbReference type="PANTHER" id="PTHR13360">
    <property type="entry name" value="ACTIVATING SIGNAL COINTEGRATOR 1 COMPLEX SUBUNIT 1"/>
    <property type="match status" value="1"/>
</dbReference>
<evidence type="ECO:0000256" key="2">
    <source>
        <dbReference type="SAM" id="MobiDB-lite"/>
    </source>
</evidence>
<dbReference type="SUPFAM" id="SSF54791">
    <property type="entry name" value="Eukaryotic type KH-domain (KH-domain type I)"/>
    <property type="match status" value="1"/>
</dbReference>
<dbReference type="PANTHER" id="PTHR13360:SF1">
    <property type="entry name" value="ACTIVATING SIGNAL COINTEGRATOR 1 COMPLEX SUBUNIT 1"/>
    <property type="match status" value="1"/>
</dbReference>
<feature type="region of interest" description="Disordered" evidence="2">
    <location>
        <begin position="24"/>
        <end position="122"/>
    </location>
</feature>
<reference evidence="4" key="1">
    <citation type="submission" date="2023-10" db="EMBL/GenBank/DDBJ databases">
        <title>Genome assembly of Pristionchus species.</title>
        <authorList>
            <person name="Yoshida K."/>
            <person name="Sommer R.J."/>
        </authorList>
    </citation>
    <scope>NUCLEOTIDE SEQUENCE</scope>
    <source>
        <strain evidence="4">RS5133</strain>
    </source>
</reference>
<dbReference type="InterPro" id="IPR019510">
    <property type="entry name" value="AKAP7-like_phosphoesterase"/>
</dbReference>
<dbReference type="GO" id="GO:0005634">
    <property type="term" value="C:nucleus"/>
    <property type="evidence" value="ECO:0007669"/>
    <property type="project" value="TreeGrafter"/>
</dbReference>
<keyword evidence="1" id="KW-0694">RNA-binding</keyword>
<keyword evidence="5" id="KW-1185">Reference proteome</keyword>
<dbReference type="InterPro" id="IPR004087">
    <property type="entry name" value="KH_dom"/>
</dbReference>
<organism evidence="4 5">
    <name type="scientific">Pristionchus fissidentatus</name>
    <dbReference type="NCBI Taxonomy" id="1538716"/>
    <lineage>
        <taxon>Eukaryota</taxon>
        <taxon>Metazoa</taxon>
        <taxon>Ecdysozoa</taxon>
        <taxon>Nematoda</taxon>
        <taxon>Chromadorea</taxon>
        <taxon>Rhabditida</taxon>
        <taxon>Rhabditina</taxon>
        <taxon>Diplogasteromorpha</taxon>
        <taxon>Diplogasteroidea</taxon>
        <taxon>Neodiplogasteridae</taxon>
        <taxon>Pristionchus</taxon>
    </lineage>
</organism>
<evidence type="ECO:0000313" key="5">
    <source>
        <dbReference type="Proteomes" id="UP001432322"/>
    </source>
</evidence>
<proteinExistence type="predicted"/>
<dbReference type="Gene3D" id="3.30.1370.10">
    <property type="entry name" value="K Homology domain, type 1"/>
    <property type="match status" value="1"/>
</dbReference>
<feature type="compositionally biased region" description="Acidic residues" evidence="2">
    <location>
        <begin position="41"/>
        <end position="50"/>
    </location>
</feature>
<dbReference type="Pfam" id="PF10469">
    <property type="entry name" value="AKAP7_NLS"/>
    <property type="match status" value="1"/>
</dbReference>
<dbReference type="Proteomes" id="UP001432322">
    <property type="component" value="Unassembled WGS sequence"/>
</dbReference>
<dbReference type="Gene3D" id="3.90.1140.10">
    <property type="entry name" value="Cyclic phosphodiesterase"/>
    <property type="match status" value="1"/>
</dbReference>
<sequence>GMSYPLYAELYSIGDAVYRRPPYRGAAQQPAELPAGGDTADLYDDDDYEEEYGRNDDGPPCAVDGFAKAEEEKEKVSIVPSTTQSTSHSRAPPGFGAPPGLAPPPGLPAPTASKTKSAPKKTSLLQTVTALARNTPAPQSAAPSKSALKEAVPVKSAYIPKTVAPPVTDTSLPVSTTSDKFESIQDDRVKYDRANNTWMGSIELPTTMHGLLIGREGSNRKKIESGTMCRMDIPERWSKSELIKVTSSVGSENVSRCLDRIEVIKHQKRNGPKTATHFAAIPCNERIVQQRFMSFKDAVLHSSDVDPSCRRASLFPSECKLHLTCCMLQILSNEEKTKLEDVIFRLQEKHTRSRPLDLTIGGFDIMNDNPKDVHILFAKVHGEGIQKLANEIRDELCKAGLDAKYESKDVDVKLHMTLMNSRYAAYEEKAQTHTRDEIRRDDRTPFDATALMKTFEGYEFGTIPLNRITICSLNTEDKTTGYYECLIEARLD</sequence>
<dbReference type="InterPro" id="IPR009210">
    <property type="entry name" value="ASCC1"/>
</dbReference>
<gene>
    <name evidence="4" type="ORF">PFISCL1PPCAC_24628</name>
</gene>
<evidence type="ECO:0000259" key="3">
    <source>
        <dbReference type="SMART" id="SM00322"/>
    </source>
</evidence>
<dbReference type="SMART" id="SM00322">
    <property type="entry name" value="KH"/>
    <property type="match status" value="1"/>
</dbReference>
<dbReference type="PROSITE" id="PS50084">
    <property type="entry name" value="KH_TYPE_1"/>
    <property type="match status" value="1"/>
</dbReference>
<evidence type="ECO:0000313" key="4">
    <source>
        <dbReference type="EMBL" id="GMT33331.1"/>
    </source>
</evidence>
<dbReference type="InterPro" id="IPR009097">
    <property type="entry name" value="Cyclic_Pdiesterase"/>
</dbReference>
<feature type="compositionally biased region" description="Polar residues" evidence="2">
    <location>
        <begin position="79"/>
        <end position="89"/>
    </location>
</feature>
<evidence type="ECO:0000256" key="1">
    <source>
        <dbReference type="PROSITE-ProRule" id="PRU00117"/>
    </source>
</evidence>
<dbReference type="InterPro" id="IPR004088">
    <property type="entry name" value="KH_dom_type_1"/>
</dbReference>
<name>A0AAV5WM18_9BILA</name>
<dbReference type="CDD" id="cd00105">
    <property type="entry name" value="KH-I"/>
    <property type="match status" value="1"/>
</dbReference>
<feature type="domain" description="K Homology" evidence="3">
    <location>
        <begin position="196"/>
        <end position="266"/>
    </location>
</feature>
<dbReference type="SUPFAM" id="SSF55144">
    <property type="entry name" value="LigT-like"/>
    <property type="match status" value="1"/>
</dbReference>
<feature type="compositionally biased region" description="Basic and acidic residues" evidence="2">
    <location>
        <begin position="67"/>
        <end position="76"/>
    </location>
</feature>
<dbReference type="EMBL" id="BTSY01000006">
    <property type="protein sequence ID" value="GMT33331.1"/>
    <property type="molecule type" value="Genomic_DNA"/>
</dbReference>
<accession>A0AAV5WM18</accession>
<dbReference type="GO" id="GO:0006355">
    <property type="term" value="P:regulation of DNA-templated transcription"/>
    <property type="evidence" value="ECO:0007669"/>
    <property type="project" value="TreeGrafter"/>
</dbReference>
<feature type="non-terminal residue" evidence="4">
    <location>
        <position position="1"/>
    </location>
</feature>
<dbReference type="AlphaFoldDB" id="A0AAV5WM18"/>
<feature type="compositionally biased region" description="Low complexity" evidence="2">
    <location>
        <begin position="109"/>
        <end position="122"/>
    </location>
</feature>
<dbReference type="InterPro" id="IPR036612">
    <property type="entry name" value="KH_dom_type_1_sf"/>
</dbReference>
<dbReference type="Pfam" id="PF00013">
    <property type="entry name" value="KH_1"/>
    <property type="match status" value="1"/>
</dbReference>
<comment type="caution">
    <text evidence="4">The sequence shown here is derived from an EMBL/GenBank/DDBJ whole genome shotgun (WGS) entry which is preliminary data.</text>
</comment>
<dbReference type="GO" id="GO:0006307">
    <property type="term" value="P:DNA alkylation repair"/>
    <property type="evidence" value="ECO:0007669"/>
    <property type="project" value="InterPro"/>
</dbReference>
<dbReference type="GO" id="GO:0003723">
    <property type="term" value="F:RNA binding"/>
    <property type="evidence" value="ECO:0007669"/>
    <property type="project" value="UniProtKB-UniRule"/>
</dbReference>